<evidence type="ECO:0000313" key="8">
    <source>
        <dbReference type="EMBL" id="KAG7496267.1"/>
    </source>
</evidence>
<dbReference type="InterPro" id="IPR053896">
    <property type="entry name" value="BTN3A2-like_Ig-C"/>
</dbReference>
<dbReference type="AlphaFoldDB" id="A0AAV6QTJ1"/>
<feature type="signal peptide" evidence="6">
    <location>
        <begin position="1"/>
        <end position="21"/>
    </location>
</feature>
<evidence type="ECO:0000259" key="7">
    <source>
        <dbReference type="PROSITE" id="PS50835"/>
    </source>
</evidence>
<comment type="subcellular location">
    <subcellularLocation>
        <location evidence="1">Membrane</location>
    </subcellularLocation>
</comment>
<dbReference type="InterPro" id="IPR003599">
    <property type="entry name" value="Ig_sub"/>
</dbReference>
<dbReference type="Pfam" id="PF22705">
    <property type="entry name" value="C2-set_3"/>
    <property type="match status" value="1"/>
</dbReference>
<dbReference type="GO" id="GO:0050852">
    <property type="term" value="P:T cell receptor signaling pathway"/>
    <property type="evidence" value="ECO:0007669"/>
    <property type="project" value="TreeGrafter"/>
</dbReference>
<organism evidence="8 9">
    <name type="scientific">Solea senegalensis</name>
    <name type="common">Senegalese sole</name>
    <dbReference type="NCBI Taxonomy" id="28829"/>
    <lineage>
        <taxon>Eukaryota</taxon>
        <taxon>Metazoa</taxon>
        <taxon>Chordata</taxon>
        <taxon>Craniata</taxon>
        <taxon>Vertebrata</taxon>
        <taxon>Euteleostomi</taxon>
        <taxon>Actinopterygii</taxon>
        <taxon>Neopterygii</taxon>
        <taxon>Teleostei</taxon>
        <taxon>Neoteleostei</taxon>
        <taxon>Acanthomorphata</taxon>
        <taxon>Carangaria</taxon>
        <taxon>Pleuronectiformes</taxon>
        <taxon>Pleuronectoidei</taxon>
        <taxon>Soleidae</taxon>
        <taxon>Solea</taxon>
    </lineage>
</organism>
<evidence type="ECO:0000256" key="2">
    <source>
        <dbReference type="ARBA" id="ARBA00023136"/>
    </source>
</evidence>
<keyword evidence="3" id="KW-0393">Immunoglobulin domain</keyword>
<evidence type="ECO:0000256" key="6">
    <source>
        <dbReference type="SAM" id="SignalP"/>
    </source>
</evidence>
<dbReference type="Proteomes" id="UP000693946">
    <property type="component" value="Linkage Group LG3"/>
</dbReference>
<dbReference type="InterPro" id="IPR007110">
    <property type="entry name" value="Ig-like_dom"/>
</dbReference>
<feature type="chain" id="PRO_5043955677" evidence="6">
    <location>
        <begin position="22"/>
        <end position="471"/>
    </location>
</feature>
<dbReference type="GO" id="GO:0009897">
    <property type="term" value="C:external side of plasma membrane"/>
    <property type="evidence" value="ECO:0007669"/>
    <property type="project" value="TreeGrafter"/>
</dbReference>
<keyword evidence="6" id="KW-0732">Signal</keyword>
<dbReference type="GO" id="GO:0001817">
    <property type="term" value="P:regulation of cytokine production"/>
    <property type="evidence" value="ECO:0007669"/>
    <property type="project" value="TreeGrafter"/>
</dbReference>
<feature type="compositionally biased region" description="Polar residues" evidence="4">
    <location>
        <begin position="446"/>
        <end position="458"/>
    </location>
</feature>
<feature type="compositionally biased region" description="Basic and acidic residues" evidence="4">
    <location>
        <begin position="329"/>
        <end position="343"/>
    </location>
</feature>
<evidence type="ECO:0000313" key="9">
    <source>
        <dbReference type="Proteomes" id="UP000693946"/>
    </source>
</evidence>
<dbReference type="InterPro" id="IPR050504">
    <property type="entry name" value="IgSF_BTN/MOG"/>
</dbReference>
<keyword evidence="5" id="KW-1133">Transmembrane helix</keyword>
<gene>
    <name evidence="8" type="ORF">JOB18_015696</name>
</gene>
<protein>
    <submittedName>
        <fullName evidence="8">Butyrophilin subfamily 3 member A2-like</fullName>
    </submittedName>
</protein>
<feature type="region of interest" description="Disordered" evidence="4">
    <location>
        <begin position="325"/>
        <end position="471"/>
    </location>
</feature>
<name>A0AAV6QTJ1_SOLSE</name>
<keyword evidence="5" id="KW-0812">Transmembrane</keyword>
<reference evidence="8 9" key="1">
    <citation type="journal article" date="2021" name="Sci. Rep.">
        <title>Chromosome anchoring in Senegalese sole (Solea senegalensis) reveals sex-associated markers and genome rearrangements in flatfish.</title>
        <authorList>
            <person name="Guerrero-Cozar I."/>
            <person name="Gomez-Garrido J."/>
            <person name="Berbel C."/>
            <person name="Martinez-Blanch J.F."/>
            <person name="Alioto T."/>
            <person name="Claros M.G."/>
            <person name="Gagnaire P.A."/>
            <person name="Manchado M."/>
        </authorList>
    </citation>
    <scope>NUCLEOTIDE SEQUENCE [LARGE SCALE GENOMIC DNA]</scope>
    <source>
        <strain evidence="8">Sse05_10M</strain>
    </source>
</reference>
<dbReference type="InterPro" id="IPR013106">
    <property type="entry name" value="Ig_V-set"/>
</dbReference>
<evidence type="ECO:0000256" key="1">
    <source>
        <dbReference type="ARBA" id="ARBA00004370"/>
    </source>
</evidence>
<proteinExistence type="predicted"/>
<dbReference type="PANTHER" id="PTHR24100">
    <property type="entry name" value="BUTYROPHILIN"/>
    <property type="match status" value="1"/>
</dbReference>
<feature type="compositionally biased region" description="Polar residues" evidence="4">
    <location>
        <begin position="345"/>
        <end position="358"/>
    </location>
</feature>
<dbReference type="PROSITE" id="PS50835">
    <property type="entry name" value="IG_LIKE"/>
    <property type="match status" value="1"/>
</dbReference>
<evidence type="ECO:0000256" key="4">
    <source>
        <dbReference type="SAM" id="MobiDB-lite"/>
    </source>
</evidence>
<dbReference type="GO" id="GO:0005102">
    <property type="term" value="F:signaling receptor binding"/>
    <property type="evidence" value="ECO:0007669"/>
    <property type="project" value="TreeGrafter"/>
</dbReference>
<evidence type="ECO:0000256" key="5">
    <source>
        <dbReference type="SAM" id="Phobius"/>
    </source>
</evidence>
<sequence length="471" mass="52351">MYYSLLLASALLFFCTPSGESTESGSPQNLHGPVKIRVLTGSFAVLPCAFNTTSSPGFPTAVEWSKKDLKDDIVFLYRDGRETHELKNPAFEYRTNFILKVPKYGNVSLRISDVRLSDAGTYLCKKLWKSSLRDITTVELEVAAVSEPRLSVVSGGRAGVTVQCEVGCWLPEPEIRLLDDRGNELPAENKEKGEKTAVGCYTVKRRVTLQDATSSVRCEVWESQFNQSKDTKINLPDNCLASSVLLLIIGWTLFGILACAVCVVCLWKKFCKSGNERKLPVIRHSSSESIVIGKSEKQSLLEQNHIVDLLTKENEKLKSELQKANNRLQRRDKPQRGLADKQKVVCQQDQPTVNSSTPCDKRPTLPNQPPCMRSKPAVQRQNSNPGPPRPIQTTRRNISSPDLYSGNTAASSVSPSRGVTAQSKRHRSMSEGFSSRDSYPRRPQRRQSFGTSVLSNNPYGPLDKLNEESDG</sequence>
<evidence type="ECO:0000256" key="3">
    <source>
        <dbReference type="ARBA" id="ARBA00023319"/>
    </source>
</evidence>
<accession>A0AAV6QTJ1</accession>
<comment type="caution">
    <text evidence="8">The sequence shown here is derived from an EMBL/GenBank/DDBJ whole genome shotgun (WGS) entry which is preliminary data.</text>
</comment>
<feature type="transmembrane region" description="Helical" evidence="5">
    <location>
        <begin position="244"/>
        <end position="267"/>
    </location>
</feature>
<dbReference type="EMBL" id="JAGKHQ010000015">
    <property type="protein sequence ID" value="KAG7496267.1"/>
    <property type="molecule type" value="Genomic_DNA"/>
</dbReference>
<dbReference type="Pfam" id="PF07686">
    <property type="entry name" value="V-set"/>
    <property type="match status" value="1"/>
</dbReference>
<feature type="compositionally biased region" description="Polar residues" evidence="4">
    <location>
        <begin position="391"/>
        <end position="422"/>
    </location>
</feature>
<dbReference type="PANTHER" id="PTHR24100:SF151">
    <property type="entry name" value="ICOS LIGAND"/>
    <property type="match status" value="1"/>
</dbReference>
<keyword evidence="2 5" id="KW-0472">Membrane</keyword>
<keyword evidence="9" id="KW-1185">Reference proteome</keyword>
<dbReference type="SMART" id="SM00409">
    <property type="entry name" value="IG"/>
    <property type="match status" value="1"/>
</dbReference>
<feature type="domain" description="Ig-like" evidence="7">
    <location>
        <begin position="27"/>
        <end position="124"/>
    </location>
</feature>